<gene>
    <name evidence="1" type="ORF">ACFO0D_04955</name>
</gene>
<protein>
    <submittedName>
        <fullName evidence="1">Uncharacterized protein</fullName>
    </submittedName>
</protein>
<comment type="caution">
    <text evidence="1">The sequence shown here is derived from an EMBL/GenBank/DDBJ whole genome shotgun (WGS) entry which is preliminary data.</text>
</comment>
<sequence length="116" mass="12661">MPYAFYVHECDAAEGGVMVKARTVSGHVSSGTTIRSMTYLTYKKVFVDGEYIKDAIASQETHLIEFGPLVLLGAAMTNADGTVPRGFGFAAKIENVPADLPLEDWLLSDLDDPMRF</sequence>
<evidence type="ECO:0000313" key="1">
    <source>
        <dbReference type="EMBL" id="MFC4637689.1"/>
    </source>
</evidence>
<accession>A0ABV9I675</accession>
<name>A0ABV9I675_9DEIO</name>
<proteinExistence type="predicted"/>
<evidence type="ECO:0000313" key="2">
    <source>
        <dbReference type="Proteomes" id="UP001595952"/>
    </source>
</evidence>
<reference evidence="2" key="1">
    <citation type="journal article" date="2019" name="Int. J. Syst. Evol. Microbiol.">
        <title>The Global Catalogue of Microorganisms (GCM) 10K type strain sequencing project: providing services to taxonomists for standard genome sequencing and annotation.</title>
        <authorList>
            <consortium name="The Broad Institute Genomics Platform"/>
            <consortium name="The Broad Institute Genome Sequencing Center for Infectious Disease"/>
            <person name="Wu L."/>
            <person name="Ma J."/>
        </authorList>
    </citation>
    <scope>NUCLEOTIDE SEQUENCE [LARGE SCALE GENOMIC DNA]</scope>
    <source>
        <strain evidence="2">CCUG 55995</strain>
    </source>
</reference>
<dbReference type="EMBL" id="JBHSEI010000002">
    <property type="protein sequence ID" value="MFC4637689.1"/>
    <property type="molecule type" value="Genomic_DNA"/>
</dbReference>
<keyword evidence="2" id="KW-1185">Reference proteome</keyword>
<dbReference type="RefSeq" id="WP_380060724.1">
    <property type="nucleotide sequence ID" value="NZ_JBHSEI010000002.1"/>
</dbReference>
<dbReference type="Proteomes" id="UP001595952">
    <property type="component" value="Unassembled WGS sequence"/>
</dbReference>
<organism evidence="1 2">
    <name type="scientific">Deinococcus hohokamensis</name>
    <dbReference type="NCBI Taxonomy" id="309883"/>
    <lineage>
        <taxon>Bacteria</taxon>
        <taxon>Thermotogati</taxon>
        <taxon>Deinococcota</taxon>
        <taxon>Deinococci</taxon>
        <taxon>Deinococcales</taxon>
        <taxon>Deinococcaceae</taxon>
        <taxon>Deinococcus</taxon>
    </lineage>
</organism>